<dbReference type="OrthoDB" id="5877495at2759"/>
<dbReference type="EMBL" id="CAJFCV020000005">
    <property type="protein sequence ID" value="CAG9125035.1"/>
    <property type="molecule type" value="Genomic_DNA"/>
</dbReference>
<dbReference type="EMBL" id="CAJFDI010000005">
    <property type="protein sequence ID" value="CAD5232484.1"/>
    <property type="molecule type" value="Genomic_DNA"/>
</dbReference>
<keyword evidence="5" id="KW-1185">Reference proteome</keyword>
<dbReference type="AlphaFoldDB" id="A0A1I7S5T1"/>
<organism evidence="4 6">
    <name type="scientific">Bursaphelenchus xylophilus</name>
    <name type="common">Pinewood nematode worm</name>
    <name type="synonym">Aphelenchoides xylophilus</name>
    <dbReference type="NCBI Taxonomy" id="6326"/>
    <lineage>
        <taxon>Eukaryota</taxon>
        <taxon>Metazoa</taxon>
        <taxon>Ecdysozoa</taxon>
        <taxon>Nematoda</taxon>
        <taxon>Chromadorea</taxon>
        <taxon>Rhabditida</taxon>
        <taxon>Tylenchina</taxon>
        <taxon>Tylenchomorpha</taxon>
        <taxon>Aphelenchoidea</taxon>
        <taxon>Aphelenchoididae</taxon>
        <taxon>Bursaphelenchus</taxon>
    </lineage>
</organism>
<sequence>MAENGAIPTAGLSNNKPTPSVKDSVGQKRSKSTKMVFPSQRDSQKDKIVKMTRSALHKHIRLIKTKLHRRNQTLRIRVLMQEEFEDKYVRLNQAGFESDDEDDEVFCAKKKKHSDSFADDKDIDEEWDFGDGDYQNAPENPQENKRISIIEELYG</sequence>
<evidence type="ECO:0000313" key="2">
    <source>
        <dbReference type="EMBL" id="CAD5232484.1"/>
    </source>
</evidence>
<dbReference type="Proteomes" id="UP000095284">
    <property type="component" value="Unplaced"/>
</dbReference>
<name>A0A1I7S5T1_BURXY</name>
<reference evidence="6" key="1">
    <citation type="submission" date="2016-11" db="UniProtKB">
        <authorList>
            <consortium name="WormBaseParasite"/>
        </authorList>
    </citation>
    <scope>IDENTIFICATION</scope>
</reference>
<proteinExistence type="predicted"/>
<evidence type="ECO:0000313" key="5">
    <source>
        <dbReference type="Proteomes" id="UP000659654"/>
    </source>
</evidence>
<evidence type="ECO:0000256" key="1">
    <source>
        <dbReference type="SAM" id="MobiDB-lite"/>
    </source>
</evidence>
<feature type="region of interest" description="Disordered" evidence="1">
    <location>
        <begin position="128"/>
        <end position="147"/>
    </location>
</feature>
<protein>
    <submittedName>
        <fullName evidence="2">(pine wood nematode) hypothetical protein</fullName>
    </submittedName>
</protein>
<evidence type="ECO:0000313" key="4">
    <source>
        <dbReference type="Proteomes" id="UP000095284"/>
    </source>
</evidence>
<reference evidence="3" key="2">
    <citation type="submission" date="2020-08" db="EMBL/GenBank/DDBJ databases">
        <authorList>
            <person name="Kikuchi T."/>
        </authorList>
    </citation>
    <scope>NUCLEOTIDE SEQUENCE</scope>
    <source>
        <strain evidence="2">Ka4C1</strain>
    </source>
</reference>
<dbReference type="Proteomes" id="UP000582659">
    <property type="component" value="Unassembled WGS sequence"/>
</dbReference>
<evidence type="ECO:0000313" key="3">
    <source>
        <dbReference type="EMBL" id="CAG9125035.1"/>
    </source>
</evidence>
<gene>
    <name evidence="2" type="ORF">BXYJ_LOCUS12575</name>
</gene>
<dbReference type="Proteomes" id="UP000659654">
    <property type="component" value="Unassembled WGS sequence"/>
</dbReference>
<dbReference type="WBParaSite" id="BXY_0836600.1">
    <property type="protein sequence ID" value="BXY_0836600.1"/>
    <property type="gene ID" value="BXY_0836600"/>
</dbReference>
<evidence type="ECO:0000313" key="6">
    <source>
        <dbReference type="WBParaSite" id="BXY_0836600.1"/>
    </source>
</evidence>
<feature type="region of interest" description="Disordered" evidence="1">
    <location>
        <begin position="1"/>
        <end position="46"/>
    </location>
</feature>
<accession>A0A1I7S5T1</accession>